<comment type="caution">
    <text evidence="5">The sequence shown here is derived from an EMBL/GenBank/DDBJ whole genome shotgun (WGS) entry which is preliminary data.</text>
</comment>
<keyword evidence="2" id="KW-0472">Membrane</keyword>
<protein>
    <recommendedName>
        <fullName evidence="4">PEGA domain-containing protein</fullName>
    </recommendedName>
</protein>
<dbReference type="EMBL" id="JEMB01003559">
    <property type="protein sequence ID" value="KYF70881.1"/>
    <property type="molecule type" value="Genomic_DNA"/>
</dbReference>
<feature type="chain" id="PRO_5007567286" description="PEGA domain-containing protein" evidence="3">
    <location>
        <begin position="27"/>
        <end position="354"/>
    </location>
</feature>
<feature type="signal peptide" evidence="3">
    <location>
        <begin position="1"/>
        <end position="26"/>
    </location>
</feature>
<reference evidence="5 6" key="1">
    <citation type="submission" date="2014-02" db="EMBL/GenBank/DDBJ databases">
        <title>The small core and large imbalanced accessory genome model reveals a collaborative survival strategy of Sorangium cellulosum strains in nature.</title>
        <authorList>
            <person name="Han K."/>
            <person name="Peng R."/>
            <person name="Blom J."/>
            <person name="Li Y.-Z."/>
        </authorList>
    </citation>
    <scope>NUCLEOTIDE SEQUENCE [LARGE SCALE GENOMIC DNA]</scope>
    <source>
        <strain evidence="5 6">So0011-07</strain>
    </source>
</reference>
<evidence type="ECO:0000256" key="2">
    <source>
        <dbReference type="SAM" id="Phobius"/>
    </source>
</evidence>
<dbReference type="InterPro" id="IPR013229">
    <property type="entry name" value="PEGA"/>
</dbReference>
<dbReference type="Gene3D" id="1.25.40.10">
    <property type="entry name" value="Tetratricopeptide repeat domain"/>
    <property type="match status" value="1"/>
</dbReference>
<dbReference type="InterPro" id="IPR011990">
    <property type="entry name" value="TPR-like_helical_dom_sf"/>
</dbReference>
<evidence type="ECO:0000313" key="6">
    <source>
        <dbReference type="Proteomes" id="UP000075635"/>
    </source>
</evidence>
<evidence type="ECO:0000256" key="1">
    <source>
        <dbReference type="SAM" id="MobiDB-lite"/>
    </source>
</evidence>
<feature type="transmembrane region" description="Helical" evidence="2">
    <location>
        <begin position="233"/>
        <end position="256"/>
    </location>
</feature>
<feature type="domain" description="PEGA" evidence="4">
    <location>
        <begin position="134"/>
        <end position="200"/>
    </location>
</feature>
<evidence type="ECO:0000259" key="4">
    <source>
        <dbReference type="Pfam" id="PF08308"/>
    </source>
</evidence>
<evidence type="ECO:0000256" key="3">
    <source>
        <dbReference type="SAM" id="SignalP"/>
    </source>
</evidence>
<accession>A0A150QSD1</accession>
<keyword evidence="2" id="KW-0812">Transmembrane</keyword>
<keyword evidence="2" id="KW-1133">Transmembrane helix</keyword>
<evidence type="ECO:0000313" key="5">
    <source>
        <dbReference type="EMBL" id="KYF70881.1"/>
    </source>
</evidence>
<dbReference type="SUPFAM" id="SSF48452">
    <property type="entry name" value="TPR-like"/>
    <property type="match status" value="1"/>
</dbReference>
<keyword evidence="3" id="KW-0732">Signal</keyword>
<dbReference type="AlphaFoldDB" id="A0A150QSD1"/>
<organism evidence="5 6">
    <name type="scientific">Sorangium cellulosum</name>
    <name type="common">Polyangium cellulosum</name>
    <dbReference type="NCBI Taxonomy" id="56"/>
    <lineage>
        <taxon>Bacteria</taxon>
        <taxon>Pseudomonadati</taxon>
        <taxon>Myxococcota</taxon>
        <taxon>Polyangia</taxon>
        <taxon>Polyangiales</taxon>
        <taxon>Polyangiaceae</taxon>
        <taxon>Sorangium</taxon>
    </lineage>
</organism>
<feature type="transmembrane region" description="Helical" evidence="2">
    <location>
        <begin position="303"/>
        <end position="324"/>
    </location>
</feature>
<proteinExistence type="predicted"/>
<dbReference type="Proteomes" id="UP000075635">
    <property type="component" value="Unassembled WGS sequence"/>
</dbReference>
<gene>
    <name evidence="5" type="ORF">BE17_46670</name>
</gene>
<dbReference type="Pfam" id="PF08308">
    <property type="entry name" value="PEGA"/>
    <property type="match status" value="1"/>
</dbReference>
<sequence length="354" mass="36884">MRMRKKPSLLSMTGVALALLASPSLAQQPTSTAPAAETENDALTDKVRELFDEGVKAANASKWSDAHVSFLAAWRLKEHYQIASNLGVAELKLGKYREAAEHLTWYLREAPASKVEQRRRAEQSLKEALAKVAQVTVEVEPAGADVTVDGAAVGKAPLRMPVFLNPGAHEVGARLDGHVPEKRGVTAKAGATATVSLRLVAQAAAPAEQAGSGQIAPRMPVDPGDTSGPSKPLLYTGIALTGVAAGLGAVFGIVSLNKESQAEDLHVVLENKDGPSACANGQNAAQCGELWSARKDAWTYTKAAWGCFGGAAAIGAATLIYYWAAPRQASGATRAQVIPHLGPTGSGIVITGAW</sequence>
<name>A0A150QSD1_SORCE</name>
<feature type="region of interest" description="Disordered" evidence="1">
    <location>
        <begin position="209"/>
        <end position="228"/>
    </location>
</feature>